<dbReference type="Pfam" id="PF13560">
    <property type="entry name" value="HTH_31"/>
    <property type="match status" value="1"/>
</dbReference>
<dbReference type="AlphaFoldDB" id="A0A6G4A1R8"/>
<proteinExistence type="predicted"/>
<dbReference type="PROSITE" id="PS50943">
    <property type="entry name" value="HTH_CROC1"/>
    <property type="match status" value="1"/>
</dbReference>
<protein>
    <submittedName>
        <fullName evidence="2">Helix-turn-helix domain-containing protein</fullName>
    </submittedName>
</protein>
<feature type="domain" description="HTH cro/C1-type" evidence="1">
    <location>
        <begin position="38"/>
        <end position="85"/>
    </location>
</feature>
<name>A0A6G4A1R8_9BACL</name>
<dbReference type="PANTHER" id="PTHR35010">
    <property type="entry name" value="BLL4672 PROTEIN-RELATED"/>
    <property type="match status" value="1"/>
</dbReference>
<organism evidence="2">
    <name type="scientific">Paenibacillus sp. SYP-B3998</name>
    <dbReference type="NCBI Taxonomy" id="2678564"/>
    <lineage>
        <taxon>Bacteria</taxon>
        <taxon>Bacillati</taxon>
        <taxon>Bacillota</taxon>
        <taxon>Bacilli</taxon>
        <taxon>Bacillales</taxon>
        <taxon>Paenibacillaceae</taxon>
        <taxon>Paenibacillus</taxon>
    </lineage>
</organism>
<dbReference type="InterPro" id="IPR041413">
    <property type="entry name" value="MLTR_LBD"/>
</dbReference>
<dbReference type="SMART" id="SM00530">
    <property type="entry name" value="HTH_XRE"/>
    <property type="match status" value="1"/>
</dbReference>
<dbReference type="InterPro" id="IPR010982">
    <property type="entry name" value="Lambda_DNA-bd_dom_sf"/>
</dbReference>
<dbReference type="InterPro" id="IPR001387">
    <property type="entry name" value="Cro/C1-type_HTH"/>
</dbReference>
<accession>A0A6G4A1R8</accession>
<evidence type="ECO:0000259" key="1">
    <source>
        <dbReference type="PROSITE" id="PS50943"/>
    </source>
</evidence>
<comment type="caution">
    <text evidence="2">The sequence shown here is derived from an EMBL/GenBank/DDBJ whole genome shotgun (WGS) entry which is preliminary data.</text>
</comment>
<dbReference type="Gene3D" id="1.10.260.40">
    <property type="entry name" value="lambda repressor-like DNA-binding domains"/>
    <property type="match status" value="1"/>
</dbReference>
<reference evidence="2" key="1">
    <citation type="submission" date="2020-02" db="EMBL/GenBank/DDBJ databases">
        <authorList>
            <person name="Shen X.-R."/>
            <person name="Zhang Y.-X."/>
        </authorList>
    </citation>
    <scope>NUCLEOTIDE SEQUENCE</scope>
    <source>
        <strain evidence="2">SYP-B3998</strain>
    </source>
</reference>
<dbReference type="CDD" id="cd00093">
    <property type="entry name" value="HTH_XRE"/>
    <property type="match status" value="1"/>
</dbReference>
<dbReference type="RefSeq" id="WP_163950945.1">
    <property type="nucleotide sequence ID" value="NZ_JAAIKC010000009.1"/>
</dbReference>
<sequence length="291" mass="33968">MSTNNRRSELGDFLRTRRERLDPSEHGFTIGTRRRTSGLRREELAQVAGVSVSWYTWLEQGRDINVSSQVLESIARALRLDWVERRHLFNLALDTDTIQYLPQQSSDYNNVLQSVLDSWDTCPAYAVDYKWNIVGWNSLASRVFGDYSKRSERDLNLIWYVFTNHSQRMLLVNWEREAKNGQALFRATSDQYADNPWFSQFIHDLSEASLEFREWWALHDIRITHGNKELNHPVVGSLSLRQTTLLIAEFPELKILLYTPLPQGNTLEKLRHLASSTHATETKELQLGIFR</sequence>
<dbReference type="Gene3D" id="3.30.450.180">
    <property type="match status" value="1"/>
</dbReference>
<gene>
    <name evidence="2" type="ORF">GK047_20190</name>
</gene>
<dbReference type="SUPFAM" id="SSF47413">
    <property type="entry name" value="lambda repressor-like DNA-binding domains"/>
    <property type="match status" value="1"/>
</dbReference>
<dbReference type="Pfam" id="PF17765">
    <property type="entry name" value="MLTR_LBD"/>
    <property type="match status" value="1"/>
</dbReference>
<dbReference type="GO" id="GO:0003677">
    <property type="term" value="F:DNA binding"/>
    <property type="evidence" value="ECO:0007669"/>
    <property type="project" value="InterPro"/>
</dbReference>
<dbReference type="EMBL" id="JAAIKC010000009">
    <property type="protein sequence ID" value="NEW08325.1"/>
    <property type="molecule type" value="Genomic_DNA"/>
</dbReference>
<evidence type="ECO:0000313" key="2">
    <source>
        <dbReference type="EMBL" id="NEW08325.1"/>
    </source>
</evidence>